<dbReference type="eggNOG" id="ENOG502S25R">
    <property type="taxonomic scope" value="Eukaryota"/>
</dbReference>
<dbReference type="HOGENOM" id="CLU_099072_0_0_1"/>
<comment type="subcellular location">
    <subcellularLocation>
        <location evidence="1">Nucleus</location>
        <location evidence="1">Nucleolus</location>
    </subcellularLocation>
</comment>
<keyword evidence="3" id="KW-0539">Nucleus</keyword>
<organism evidence="5 6">
    <name type="scientific">Latimeria chalumnae</name>
    <name type="common">Coelacanth</name>
    <dbReference type="NCBI Taxonomy" id="7897"/>
    <lineage>
        <taxon>Eukaryota</taxon>
        <taxon>Metazoa</taxon>
        <taxon>Chordata</taxon>
        <taxon>Craniata</taxon>
        <taxon>Vertebrata</taxon>
        <taxon>Euteleostomi</taxon>
        <taxon>Coelacanthiformes</taxon>
        <taxon>Coelacanthidae</taxon>
        <taxon>Latimeria</taxon>
    </lineage>
</organism>
<dbReference type="InParanoid" id="H3B6W8"/>
<reference evidence="5" key="2">
    <citation type="submission" date="2025-08" db="UniProtKB">
        <authorList>
            <consortium name="Ensembl"/>
        </authorList>
    </citation>
    <scope>IDENTIFICATION</scope>
</reference>
<evidence type="ECO:0000256" key="4">
    <source>
        <dbReference type="SAM" id="MobiDB-lite"/>
    </source>
</evidence>
<dbReference type="EMBL" id="AFYH01078784">
    <property type="status" value="NOT_ANNOTATED_CDS"/>
    <property type="molecule type" value="Genomic_DNA"/>
</dbReference>
<dbReference type="EMBL" id="AFYH01078779">
    <property type="status" value="NOT_ANNOTATED_CDS"/>
    <property type="molecule type" value="Genomic_DNA"/>
</dbReference>
<feature type="region of interest" description="Disordered" evidence="4">
    <location>
        <begin position="169"/>
        <end position="197"/>
    </location>
</feature>
<dbReference type="EMBL" id="AFYH01078782">
    <property type="status" value="NOT_ANNOTATED_CDS"/>
    <property type="molecule type" value="Genomic_DNA"/>
</dbReference>
<evidence type="ECO:0000256" key="3">
    <source>
        <dbReference type="ARBA" id="ARBA00023242"/>
    </source>
</evidence>
<dbReference type="OMA" id="PVACRKS"/>
<gene>
    <name evidence="5" type="primary">SLX9</name>
</gene>
<dbReference type="GeneID" id="102347630"/>
<dbReference type="Ensembl" id="ENSLACT00000017769.1">
    <property type="protein sequence ID" value="ENSLACP00000017639.1"/>
    <property type="gene ID" value="ENSLACG00000015536.1"/>
</dbReference>
<dbReference type="EMBL" id="AFYH01078783">
    <property type="status" value="NOT_ANNOTATED_CDS"/>
    <property type="molecule type" value="Genomic_DNA"/>
</dbReference>
<dbReference type="FunCoup" id="H3B6W8">
    <property type="interactions" value="1157"/>
</dbReference>
<evidence type="ECO:0000256" key="1">
    <source>
        <dbReference type="ARBA" id="ARBA00004604"/>
    </source>
</evidence>
<dbReference type="AlphaFoldDB" id="H3B6W8"/>
<dbReference type="GO" id="GO:0000462">
    <property type="term" value="P:maturation of SSU-rRNA from tricistronic rRNA transcript (SSU-rRNA, 5.8S rRNA, LSU-rRNA)"/>
    <property type="evidence" value="ECO:0007669"/>
    <property type="project" value="InterPro"/>
</dbReference>
<name>H3B6W8_LATCH</name>
<dbReference type="CTD" id="85395"/>
<dbReference type="GO" id="GO:0030688">
    <property type="term" value="C:preribosome, small subunit precursor"/>
    <property type="evidence" value="ECO:0007669"/>
    <property type="project" value="InterPro"/>
</dbReference>
<dbReference type="GO" id="GO:0005730">
    <property type="term" value="C:nucleolus"/>
    <property type="evidence" value="ECO:0007669"/>
    <property type="project" value="UniProtKB-SubCell"/>
</dbReference>
<dbReference type="EMBL" id="AFYH01078778">
    <property type="status" value="NOT_ANNOTATED_CDS"/>
    <property type="molecule type" value="Genomic_DNA"/>
</dbReference>
<evidence type="ECO:0000256" key="2">
    <source>
        <dbReference type="ARBA" id="ARBA00011022"/>
    </source>
</evidence>
<dbReference type="PANTHER" id="PTHR31109:SF2">
    <property type="entry name" value="RIBOSOME BIOGENESIS PROTEIN SLX9 HOMOLOG"/>
    <property type="match status" value="1"/>
</dbReference>
<reference evidence="5" key="3">
    <citation type="submission" date="2025-09" db="UniProtKB">
        <authorList>
            <consortium name="Ensembl"/>
        </authorList>
    </citation>
    <scope>IDENTIFICATION</scope>
</reference>
<dbReference type="Pfam" id="PF15341">
    <property type="entry name" value="SLX9"/>
    <property type="match status" value="1"/>
</dbReference>
<dbReference type="InterPro" id="IPR028160">
    <property type="entry name" value="Slx9-like"/>
</dbReference>
<dbReference type="EMBL" id="AFYH01078780">
    <property type="status" value="NOT_ANNOTATED_CDS"/>
    <property type="molecule type" value="Genomic_DNA"/>
</dbReference>
<dbReference type="STRING" id="7897.ENSLACP00000017639"/>
<dbReference type="KEGG" id="lcm:102347630"/>
<dbReference type="Bgee" id="ENSLACG00000015536">
    <property type="expression patterns" value="Expressed in chordate pharynx and 6 other cell types or tissues"/>
</dbReference>
<protein>
    <submittedName>
        <fullName evidence="5">SLX9 ribosome biosis factor</fullName>
    </submittedName>
</protein>
<proteinExistence type="inferred from homology"/>
<accession>H3B6W8</accession>
<reference evidence="6" key="1">
    <citation type="submission" date="2011-08" db="EMBL/GenBank/DDBJ databases">
        <title>The draft genome of Latimeria chalumnae.</title>
        <authorList>
            <person name="Di Palma F."/>
            <person name="Alfoldi J."/>
            <person name="Johnson J."/>
            <person name="Berlin A."/>
            <person name="Gnerre S."/>
            <person name="Jaffe D."/>
            <person name="MacCallum I."/>
            <person name="Young S."/>
            <person name="Walker B.J."/>
            <person name="Lander E."/>
            <person name="Lindblad-Toh K."/>
        </authorList>
    </citation>
    <scope>NUCLEOTIDE SEQUENCE [LARGE SCALE GENOMIC DNA]</scope>
    <source>
        <strain evidence="6">Wild caught</strain>
    </source>
</reference>
<dbReference type="OrthoDB" id="18703at2759"/>
<dbReference type="EMBL" id="AFYH01078781">
    <property type="status" value="NOT_ANNOTATED_CDS"/>
    <property type="molecule type" value="Genomic_DNA"/>
</dbReference>
<sequence length="244" mass="27324">MLQVEMVGKVKQPRQKLHSAAVRLKEPACGKEPPRSWAFSWAWASEELLGGTPFSAGEGAANCSLQEDCGGLSSVFAETKIDPRALVQTLDQEDTRSGISAKKGLGEKLILSKKEKRELRRERWLNKIEAIRLGKQKQKAEAKRKATPVVGDMQPLADALPELSQLFTASRPPAPRKQAKNNVVKKPEPTDYSQMKAAQKRKLVEEEVFRFRQAIVNPAFKANPLAEIEECLRKRLKQEEESPN</sequence>
<dbReference type="GeneTree" id="ENSGT00390000015709"/>
<comment type="similarity">
    <text evidence="2">Belongs to the SLX9 family.</text>
</comment>
<evidence type="ECO:0000313" key="5">
    <source>
        <dbReference type="Ensembl" id="ENSLACP00000017639.1"/>
    </source>
</evidence>
<evidence type="ECO:0000313" key="6">
    <source>
        <dbReference type="Proteomes" id="UP000008672"/>
    </source>
</evidence>
<dbReference type="PANTHER" id="PTHR31109">
    <property type="entry name" value="PROTEIN FAM207A"/>
    <property type="match status" value="1"/>
</dbReference>
<dbReference type="RefSeq" id="XP_005997000.1">
    <property type="nucleotide sequence ID" value="XM_005996938.3"/>
</dbReference>
<dbReference type="Proteomes" id="UP000008672">
    <property type="component" value="Unassembled WGS sequence"/>
</dbReference>
<keyword evidence="6" id="KW-1185">Reference proteome</keyword>
<dbReference type="GO" id="GO:0030686">
    <property type="term" value="C:90S preribosome"/>
    <property type="evidence" value="ECO:0007669"/>
    <property type="project" value="InterPro"/>
</dbReference>